<dbReference type="HOGENOM" id="CLU_2941911_0_0_1"/>
<organism evidence="2 3">
    <name type="scientific">Galerina marginata (strain CBS 339.88)</name>
    <dbReference type="NCBI Taxonomy" id="685588"/>
    <lineage>
        <taxon>Eukaryota</taxon>
        <taxon>Fungi</taxon>
        <taxon>Dikarya</taxon>
        <taxon>Basidiomycota</taxon>
        <taxon>Agaricomycotina</taxon>
        <taxon>Agaricomycetes</taxon>
        <taxon>Agaricomycetidae</taxon>
        <taxon>Agaricales</taxon>
        <taxon>Agaricineae</taxon>
        <taxon>Strophariaceae</taxon>
        <taxon>Galerina</taxon>
    </lineage>
</organism>
<evidence type="ECO:0000256" key="1">
    <source>
        <dbReference type="SAM" id="SignalP"/>
    </source>
</evidence>
<gene>
    <name evidence="2" type="ORF">GALMADRAFT_148158</name>
</gene>
<accession>A0A067S5L3</accession>
<sequence length="60" mass="6319">MRLTAITLTIASFFAITVAAASAPISMKRTAIEDPNPVVELGPICECPCCHSFGGKLFCC</sequence>
<dbReference type="Proteomes" id="UP000027222">
    <property type="component" value="Unassembled WGS sequence"/>
</dbReference>
<feature type="chain" id="PRO_5001648736" evidence="1">
    <location>
        <begin position="21"/>
        <end position="60"/>
    </location>
</feature>
<keyword evidence="3" id="KW-1185">Reference proteome</keyword>
<reference evidence="3" key="1">
    <citation type="journal article" date="2014" name="Proc. Natl. Acad. Sci. U.S.A.">
        <title>Extensive sampling of basidiomycete genomes demonstrates inadequacy of the white-rot/brown-rot paradigm for wood decay fungi.</title>
        <authorList>
            <person name="Riley R."/>
            <person name="Salamov A.A."/>
            <person name="Brown D.W."/>
            <person name="Nagy L.G."/>
            <person name="Floudas D."/>
            <person name="Held B.W."/>
            <person name="Levasseur A."/>
            <person name="Lombard V."/>
            <person name="Morin E."/>
            <person name="Otillar R."/>
            <person name="Lindquist E.A."/>
            <person name="Sun H."/>
            <person name="LaButti K.M."/>
            <person name="Schmutz J."/>
            <person name="Jabbour D."/>
            <person name="Luo H."/>
            <person name="Baker S.E."/>
            <person name="Pisabarro A.G."/>
            <person name="Walton J.D."/>
            <person name="Blanchette R.A."/>
            <person name="Henrissat B."/>
            <person name="Martin F."/>
            <person name="Cullen D."/>
            <person name="Hibbett D.S."/>
            <person name="Grigoriev I.V."/>
        </authorList>
    </citation>
    <scope>NUCLEOTIDE SEQUENCE [LARGE SCALE GENOMIC DNA]</scope>
    <source>
        <strain evidence="3">CBS 339.88</strain>
    </source>
</reference>
<proteinExistence type="predicted"/>
<name>A0A067S5L3_GALM3</name>
<dbReference type="EMBL" id="KL142427">
    <property type="protein sequence ID" value="KDR66125.1"/>
    <property type="molecule type" value="Genomic_DNA"/>
</dbReference>
<evidence type="ECO:0000313" key="2">
    <source>
        <dbReference type="EMBL" id="KDR66125.1"/>
    </source>
</evidence>
<protein>
    <submittedName>
        <fullName evidence="2">Uncharacterized protein</fullName>
    </submittedName>
</protein>
<dbReference type="AlphaFoldDB" id="A0A067S5L3"/>
<keyword evidence="1" id="KW-0732">Signal</keyword>
<feature type="signal peptide" evidence="1">
    <location>
        <begin position="1"/>
        <end position="20"/>
    </location>
</feature>
<evidence type="ECO:0000313" key="3">
    <source>
        <dbReference type="Proteomes" id="UP000027222"/>
    </source>
</evidence>